<evidence type="ECO:0000256" key="3">
    <source>
        <dbReference type="ARBA" id="ARBA00022475"/>
    </source>
</evidence>
<evidence type="ECO:0000256" key="7">
    <source>
        <dbReference type="ARBA" id="ARBA00023136"/>
    </source>
</evidence>
<keyword evidence="5 8" id="KW-0812">Transmembrane</keyword>
<feature type="transmembrane region" description="Helical" evidence="8">
    <location>
        <begin position="373"/>
        <end position="391"/>
    </location>
</feature>
<feature type="transmembrane region" description="Helical" evidence="8">
    <location>
        <begin position="183"/>
        <end position="204"/>
    </location>
</feature>
<dbReference type="RefSeq" id="WP_008473668.1">
    <property type="nucleotide sequence ID" value="NZ_AYZO01000048.1"/>
</dbReference>
<dbReference type="STRING" id="1423751.FC38_GL001435"/>
<keyword evidence="4" id="KW-0762">Sugar transport</keyword>
<dbReference type="Pfam" id="PF02378">
    <property type="entry name" value="PTS_EIIC"/>
    <property type="match status" value="1"/>
</dbReference>
<name>I7J3A5_9LACO</name>
<dbReference type="GO" id="GO:0005886">
    <property type="term" value="C:plasma membrane"/>
    <property type="evidence" value="ECO:0007669"/>
    <property type="project" value="UniProtKB-SubCell"/>
</dbReference>
<feature type="transmembrane region" description="Helical" evidence="8">
    <location>
        <begin position="104"/>
        <end position="121"/>
    </location>
</feature>
<comment type="subcellular location">
    <subcellularLocation>
        <location evidence="1">Cell membrane</location>
        <topology evidence="1">Multi-pass membrane protein</topology>
    </subcellularLocation>
</comment>
<keyword evidence="3" id="KW-1003">Cell membrane</keyword>
<feature type="transmembrane region" description="Helical" evidence="8">
    <location>
        <begin position="141"/>
        <end position="162"/>
    </location>
</feature>
<keyword evidence="2" id="KW-0813">Transport</keyword>
<reference evidence="10 11" key="1">
    <citation type="submission" date="2012-06" db="EMBL/GenBank/DDBJ databases">
        <title>Draft genome sequence of Lactobacillus gigeriorum CRBIP 24.85T, isolated from chicken crop.</title>
        <authorList>
            <person name="Cousin S."/>
            <person name="Ma L."/>
            <person name="Creno S."/>
            <person name="Clermont D."/>
            <person name="Loux V."/>
            <person name="Bizet C."/>
            <person name="Bouchier C."/>
        </authorList>
    </citation>
    <scope>NUCLEOTIDE SEQUENCE [LARGE SCALE GENOMIC DNA]</scope>
    <source>
        <strain evidence="11">CRBIP 24.85T</strain>
    </source>
</reference>
<evidence type="ECO:0000313" key="11">
    <source>
        <dbReference type="Proteomes" id="UP000009326"/>
    </source>
</evidence>
<accession>I7J3A5</accession>
<feature type="transmembrane region" description="Helical" evidence="8">
    <location>
        <begin position="65"/>
        <end position="92"/>
    </location>
</feature>
<proteinExistence type="predicted"/>
<evidence type="ECO:0000256" key="2">
    <source>
        <dbReference type="ARBA" id="ARBA00022448"/>
    </source>
</evidence>
<keyword evidence="7 8" id="KW-0472">Membrane</keyword>
<dbReference type="GO" id="GO:0008982">
    <property type="term" value="F:protein-N(PI)-phosphohistidine-sugar phosphotransferase activity"/>
    <property type="evidence" value="ECO:0007669"/>
    <property type="project" value="InterPro"/>
</dbReference>
<feature type="transmembrane region" description="Helical" evidence="8">
    <location>
        <begin position="397"/>
        <end position="420"/>
    </location>
</feature>
<dbReference type="GO" id="GO:0009401">
    <property type="term" value="P:phosphoenolpyruvate-dependent sugar phosphotransferase system"/>
    <property type="evidence" value="ECO:0007669"/>
    <property type="project" value="InterPro"/>
</dbReference>
<evidence type="ECO:0000256" key="5">
    <source>
        <dbReference type="ARBA" id="ARBA00022692"/>
    </source>
</evidence>
<feature type="transmembrane region" description="Helical" evidence="8">
    <location>
        <begin position="23"/>
        <end position="45"/>
    </location>
</feature>
<organism evidence="10 11">
    <name type="scientific">Lactobacillus gigeriorum DSM 23908 = CRBIP 24.85</name>
    <dbReference type="NCBI Taxonomy" id="1423751"/>
    <lineage>
        <taxon>Bacteria</taxon>
        <taxon>Bacillati</taxon>
        <taxon>Bacillota</taxon>
        <taxon>Bacilli</taxon>
        <taxon>Lactobacillales</taxon>
        <taxon>Lactobacillaceae</taxon>
        <taxon>Lactobacillus</taxon>
    </lineage>
</organism>
<dbReference type="OrthoDB" id="1651152at2"/>
<evidence type="ECO:0000259" key="9">
    <source>
        <dbReference type="PROSITE" id="PS51105"/>
    </source>
</evidence>
<dbReference type="PANTHER" id="PTHR33989:SF4">
    <property type="entry name" value="PTS SYSTEM N,N'-DIACETYLCHITOBIOSE-SPECIFIC EIIC COMPONENT"/>
    <property type="match status" value="1"/>
</dbReference>
<evidence type="ECO:0000313" key="10">
    <source>
        <dbReference type="EMBL" id="CCI87442.1"/>
    </source>
</evidence>
<evidence type="ECO:0000256" key="4">
    <source>
        <dbReference type="ARBA" id="ARBA00022597"/>
    </source>
</evidence>
<feature type="transmembrane region" description="Helical" evidence="8">
    <location>
        <begin position="227"/>
        <end position="245"/>
    </location>
</feature>
<dbReference type="Proteomes" id="UP000009326">
    <property type="component" value="Unassembled WGS sequence"/>
</dbReference>
<evidence type="ECO:0000256" key="6">
    <source>
        <dbReference type="ARBA" id="ARBA00022989"/>
    </source>
</evidence>
<comment type="caution">
    <text evidence="10">The sequence shown here is derived from an EMBL/GenBank/DDBJ whole genome shotgun (WGS) entry which is preliminary data.</text>
</comment>
<evidence type="ECO:0000256" key="1">
    <source>
        <dbReference type="ARBA" id="ARBA00004651"/>
    </source>
</evidence>
<dbReference type="PANTHER" id="PTHR33989">
    <property type="match status" value="1"/>
</dbReference>
<evidence type="ECO:0000256" key="8">
    <source>
        <dbReference type="SAM" id="Phobius"/>
    </source>
</evidence>
<dbReference type="InterPro" id="IPR004501">
    <property type="entry name" value="PTS_EIIC_3"/>
</dbReference>
<sequence length="436" mass="48339">MEKIINAFLWLRRRSFFRVVQRTFMILMPVATLGAYFEFINSSIFSPNSLVYNLLNFDYTMTDRIWNFGDAISSGIVAVTLGLFGLYAAYFSAVYTARLYHKDATVAGICAIIVVTFYTYMVNGDNYAKLQNMSYLKMLGFHSLLFTIVAGYFVGQIFHFFGRDYVHVKLEHVVAVRDRTWNSLIPAAIAVLIGMIFSGIVYYLKLKFIDLNYFNNMTEQLRSSNDIPTILGLTLATLVLSWLGINGPLITVTTSVNSGAAIANMNHALRHGSTMNLPYKFLGGPLVRGYGLMGTSGVILALAVALLLFTNNREIEAIAKLNLLPVIFNSPIGLIIGLPIILNPLYLLPLVLIPVINELLATIAIGLNLISPLAYPVLSGTPGILISFLGTNGNWSSFLFTLGLFILDIVLLIPFVFLGLKINERLKEYDETATAF</sequence>
<feature type="transmembrane region" description="Helical" evidence="8">
    <location>
        <begin position="289"/>
        <end position="309"/>
    </location>
</feature>
<dbReference type="PROSITE" id="PS51105">
    <property type="entry name" value="PTS_EIIC_TYPE_3"/>
    <property type="match status" value="1"/>
</dbReference>
<feature type="domain" description="PTS EIIC type-3" evidence="9">
    <location>
        <begin position="1"/>
        <end position="415"/>
    </location>
</feature>
<keyword evidence="6 8" id="KW-1133">Transmembrane helix</keyword>
<dbReference type="EMBL" id="CAKC01000066">
    <property type="protein sequence ID" value="CCI87442.1"/>
    <property type="molecule type" value="Genomic_DNA"/>
</dbReference>
<dbReference type="AlphaFoldDB" id="I7J3A5"/>
<dbReference type="InterPro" id="IPR003352">
    <property type="entry name" value="PTS_EIIC"/>
</dbReference>
<gene>
    <name evidence="10" type="ORF">BN52_04825</name>
</gene>
<dbReference type="InterPro" id="IPR051088">
    <property type="entry name" value="PTS_Sugar-EIIC/EIIB"/>
</dbReference>
<protein>
    <submittedName>
        <fullName evidence="10">Cellobiose-specific PTS</fullName>
    </submittedName>
</protein>